<organism evidence="1 2">
    <name type="scientific">Trapa natans</name>
    <name type="common">Water chestnut</name>
    <dbReference type="NCBI Taxonomy" id="22666"/>
    <lineage>
        <taxon>Eukaryota</taxon>
        <taxon>Viridiplantae</taxon>
        <taxon>Streptophyta</taxon>
        <taxon>Embryophyta</taxon>
        <taxon>Tracheophyta</taxon>
        <taxon>Spermatophyta</taxon>
        <taxon>Magnoliopsida</taxon>
        <taxon>eudicotyledons</taxon>
        <taxon>Gunneridae</taxon>
        <taxon>Pentapetalae</taxon>
        <taxon>rosids</taxon>
        <taxon>malvids</taxon>
        <taxon>Myrtales</taxon>
        <taxon>Lythraceae</taxon>
        <taxon>Trapa</taxon>
    </lineage>
</organism>
<protein>
    <submittedName>
        <fullName evidence="1">Uncharacterized protein</fullName>
    </submittedName>
</protein>
<proteinExistence type="predicted"/>
<dbReference type="EMBL" id="JAXQNO010000007">
    <property type="protein sequence ID" value="KAK4795320.1"/>
    <property type="molecule type" value="Genomic_DNA"/>
</dbReference>
<dbReference type="AlphaFoldDB" id="A0AAN7RBH9"/>
<name>A0AAN7RBH9_TRANT</name>
<accession>A0AAN7RBH9</accession>
<evidence type="ECO:0000313" key="1">
    <source>
        <dbReference type="EMBL" id="KAK4795320.1"/>
    </source>
</evidence>
<gene>
    <name evidence="1" type="ORF">SAY86_013314</name>
</gene>
<dbReference type="PANTHER" id="PTHR13833:SF78">
    <property type="entry name" value="POTASSIUM TRANSPORTER"/>
    <property type="match status" value="1"/>
</dbReference>
<dbReference type="PANTHER" id="PTHR13833">
    <property type="match status" value="1"/>
</dbReference>
<evidence type="ECO:0000313" key="2">
    <source>
        <dbReference type="Proteomes" id="UP001346149"/>
    </source>
</evidence>
<comment type="caution">
    <text evidence="1">The sequence shown here is derived from an EMBL/GenBank/DDBJ whole genome shotgun (WGS) entry which is preliminary data.</text>
</comment>
<dbReference type="Proteomes" id="UP001346149">
    <property type="component" value="Unassembled WGS sequence"/>
</dbReference>
<dbReference type="Gene3D" id="2.120.10.30">
    <property type="entry name" value="TolB, C-terminal domain"/>
    <property type="match status" value="1"/>
</dbReference>
<sequence>MAIRKISDSGKIFTSSISGESRKNPISRVEISLLGAGISTIAGGKWGRGGGHLDGPSEDAKFSNDFDVFYISITCSLLVVDRGNQAIREIQLHHDDCSHEDSGSFHHGIDSNNHCENYQCQLH</sequence>
<reference evidence="1 2" key="1">
    <citation type="journal article" date="2023" name="Hortic Res">
        <title>Pangenome of water caltrop reveals structural variations and asymmetric subgenome divergence after allopolyploidization.</title>
        <authorList>
            <person name="Zhang X."/>
            <person name="Chen Y."/>
            <person name="Wang L."/>
            <person name="Yuan Y."/>
            <person name="Fang M."/>
            <person name="Shi L."/>
            <person name="Lu R."/>
            <person name="Comes H.P."/>
            <person name="Ma Y."/>
            <person name="Chen Y."/>
            <person name="Huang G."/>
            <person name="Zhou Y."/>
            <person name="Zheng Z."/>
            <person name="Qiu Y."/>
        </authorList>
    </citation>
    <scope>NUCLEOTIDE SEQUENCE [LARGE SCALE GENOMIC DNA]</scope>
    <source>
        <strain evidence="1">F231</strain>
    </source>
</reference>
<keyword evidence="2" id="KW-1185">Reference proteome</keyword>
<dbReference type="InterPro" id="IPR011042">
    <property type="entry name" value="6-blade_b-propeller_TolB-like"/>
</dbReference>